<feature type="binding site" evidence="10 14">
    <location>
        <begin position="144"/>
        <end position="147"/>
    </location>
    <ligand>
        <name>substrate</name>
    </ligand>
</feature>
<dbReference type="PROSITE" id="PS01086">
    <property type="entry name" value="RIBUL_P_3_EPIMER_2"/>
    <property type="match status" value="1"/>
</dbReference>
<proteinExistence type="inferred from homology"/>
<gene>
    <name evidence="10 15" type="primary">rpe</name>
    <name evidence="15" type="ORF">ACHINZ_5560</name>
</gene>
<dbReference type="GO" id="GO:0005737">
    <property type="term" value="C:cytoplasm"/>
    <property type="evidence" value="ECO:0007669"/>
    <property type="project" value="UniProtKB-ARBA"/>
</dbReference>
<dbReference type="CDD" id="cd00429">
    <property type="entry name" value="RPE"/>
    <property type="match status" value="1"/>
</dbReference>
<comment type="pathway">
    <text evidence="10">Carbohydrate degradation.</text>
</comment>
<evidence type="ECO:0000256" key="13">
    <source>
        <dbReference type="PIRSR" id="PIRSR001461-2"/>
    </source>
</evidence>
<feature type="binding site" evidence="10 14">
    <location>
        <position position="68"/>
    </location>
    <ligand>
        <name>substrate</name>
    </ligand>
</feature>
<feature type="active site" description="Proton acceptor" evidence="10 12">
    <location>
        <position position="36"/>
    </location>
</feature>
<dbReference type="HAMAP" id="MF_02227">
    <property type="entry name" value="RPE"/>
    <property type="match status" value="1"/>
</dbReference>
<keyword evidence="13" id="KW-0862">Zinc</keyword>
<dbReference type="InterPro" id="IPR011060">
    <property type="entry name" value="RibuloseP-bd_barrel"/>
</dbReference>
<dbReference type="InterPro" id="IPR026019">
    <property type="entry name" value="Ribul_P_3_epim"/>
</dbReference>
<sequence>MKQIFISASILSANLATLGKDITKVIHAGADIIHFDAMDNHYVPNLTFGPLLCSALRDYGIVAPIDVHLMAKPVNSLIDMFAKAGASSIAIHPESTEHLHSTLELIKSYNCKVCLALNPATPIYYIHDVIHQLDKILIMSVNPGYGGQSFIINTINKLIKVRKLINKMNNNILLEVDGGININNINKIANTGVDIFVIGSGIFKYSNYQLAIHRLREKIINSVT</sequence>
<dbReference type="SUPFAM" id="SSF51366">
    <property type="entry name" value="Ribulose-phoshate binding barrel"/>
    <property type="match status" value="1"/>
</dbReference>
<keyword evidence="8 10" id="KW-0479">Metal-binding</keyword>
<evidence type="ECO:0000256" key="4">
    <source>
        <dbReference type="ARBA" id="ARBA00001947"/>
    </source>
</evidence>
<comment type="cofactor">
    <cofactor evidence="10 13">
        <name>a divalent metal cation</name>
        <dbReference type="ChEBI" id="CHEBI:60240"/>
    </cofactor>
    <text evidence="10 13">Binds 1 divalent metal cation per subunit.</text>
</comment>
<dbReference type="GO" id="GO:0006098">
    <property type="term" value="P:pentose-phosphate shunt"/>
    <property type="evidence" value="ECO:0007669"/>
    <property type="project" value="UniProtKB-UniRule"/>
</dbReference>
<dbReference type="EMBL" id="AP028961">
    <property type="protein sequence ID" value="BET44881.1"/>
    <property type="molecule type" value="Genomic_DNA"/>
</dbReference>
<protein>
    <recommendedName>
        <fullName evidence="7 10">Ribulose-phosphate 3-epimerase</fullName>
        <ecNumber evidence="7 10">5.1.3.1</ecNumber>
    </recommendedName>
</protein>
<keyword evidence="13" id="KW-0464">Manganese</keyword>
<dbReference type="PIRSF" id="PIRSF001461">
    <property type="entry name" value="RPE"/>
    <property type="match status" value="1"/>
</dbReference>
<evidence type="ECO:0000256" key="9">
    <source>
        <dbReference type="ARBA" id="ARBA00023235"/>
    </source>
</evidence>
<organism evidence="15">
    <name type="scientific">Candidatus Aschnera chinzeii</name>
    <dbReference type="NCBI Taxonomy" id="1485666"/>
    <lineage>
        <taxon>Bacteria</taxon>
        <taxon>Pseudomonadati</taxon>
        <taxon>Pseudomonadota</taxon>
        <taxon>Gammaproteobacteria</taxon>
        <taxon>Enterobacterales</taxon>
        <taxon>Enterobacteriaceae</taxon>
        <taxon>Candidatus Aschnera</taxon>
    </lineage>
</organism>
<comment type="cofactor">
    <cofactor evidence="3">
        <name>Co(2+)</name>
        <dbReference type="ChEBI" id="CHEBI:48828"/>
    </cofactor>
</comment>
<comment type="similarity">
    <text evidence="6 10 11">Belongs to the ribulose-phosphate 3-epimerase family.</text>
</comment>
<comment type="function">
    <text evidence="10">Catalyzes the reversible epimerization of D-ribulose 5-phosphate to D-xylulose 5-phosphate.</text>
</comment>
<comment type="cofactor">
    <cofactor evidence="5">
        <name>Fe(2+)</name>
        <dbReference type="ChEBI" id="CHEBI:29033"/>
    </cofactor>
</comment>
<reference evidence="15" key="2">
    <citation type="submission" date="2023-10" db="EMBL/GenBank/DDBJ databases">
        <authorList>
            <person name="Koga R."/>
            <person name="Fukatsu T."/>
        </authorList>
    </citation>
    <scope>NUCLEOTIDE SEQUENCE</scope>
    <source>
        <strain evidence="15">Kw-01</strain>
    </source>
</reference>
<dbReference type="GO" id="GO:0004750">
    <property type="term" value="F:D-ribulose-phosphate 3-epimerase activity"/>
    <property type="evidence" value="ECO:0007669"/>
    <property type="project" value="UniProtKB-UniRule"/>
</dbReference>
<feature type="binding site" evidence="10 14">
    <location>
        <begin position="199"/>
        <end position="200"/>
    </location>
    <ligand>
        <name>substrate</name>
    </ligand>
</feature>
<feature type="binding site" evidence="10 13">
    <location>
        <position position="68"/>
    </location>
    <ligand>
        <name>a divalent metal cation</name>
        <dbReference type="ChEBI" id="CHEBI:60240"/>
    </ligand>
</feature>
<evidence type="ECO:0000256" key="11">
    <source>
        <dbReference type="PIRNR" id="PIRNR001461"/>
    </source>
</evidence>
<evidence type="ECO:0000256" key="6">
    <source>
        <dbReference type="ARBA" id="ARBA00009541"/>
    </source>
</evidence>
<feature type="active site" description="Proton donor" evidence="10 12">
    <location>
        <position position="177"/>
    </location>
</feature>
<dbReference type="InterPro" id="IPR000056">
    <property type="entry name" value="Ribul_P_3_epim-like"/>
</dbReference>
<evidence type="ECO:0000256" key="14">
    <source>
        <dbReference type="PIRSR" id="PIRSR001461-3"/>
    </source>
</evidence>
<dbReference type="GO" id="GO:0019323">
    <property type="term" value="P:pentose catabolic process"/>
    <property type="evidence" value="ECO:0007669"/>
    <property type="project" value="UniProtKB-UniRule"/>
</dbReference>
<evidence type="ECO:0000256" key="3">
    <source>
        <dbReference type="ARBA" id="ARBA00001941"/>
    </source>
</evidence>
<evidence type="ECO:0000256" key="1">
    <source>
        <dbReference type="ARBA" id="ARBA00001782"/>
    </source>
</evidence>
<dbReference type="Gene3D" id="3.20.20.70">
    <property type="entry name" value="Aldolase class I"/>
    <property type="match status" value="1"/>
</dbReference>
<comment type="cofactor">
    <cofactor evidence="4">
        <name>Zn(2+)</name>
        <dbReference type="ChEBI" id="CHEBI:29105"/>
    </cofactor>
</comment>
<dbReference type="EC" id="5.1.3.1" evidence="7 10"/>
<reference evidence="15" key="1">
    <citation type="journal article" date="2023" name="Front. Microbiol.">
        <title>Genome analysis of Candidatus Aschnera chinzeii, the bacterial endosymbiont of the blood-sucking bat fly Penicillidia jenynsii (Insecta: Diptera: Nycteribiidae).</title>
        <authorList>
            <person name="Koga R."/>
            <person name="Moriyama M."/>
            <person name="Nozaki T."/>
            <person name="Fukatsu T."/>
        </authorList>
    </citation>
    <scope>NUCLEOTIDE SEQUENCE</scope>
    <source>
        <strain evidence="15">Kw-01</strain>
    </source>
</reference>
<evidence type="ECO:0000313" key="15">
    <source>
        <dbReference type="EMBL" id="BET44881.1"/>
    </source>
</evidence>
<evidence type="ECO:0000256" key="10">
    <source>
        <dbReference type="HAMAP-Rule" id="MF_02227"/>
    </source>
</evidence>
<dbReference type="Pfam" id="PF00834">
    <property type="entry name" value="Ribul_P_3_epim"/>
    <property type="match status" value="1"/>
</dbReference>
<accession>A0AAT9G542</accession>
<evidence type="ECO:0000256" key="7">
    <source>
        <dbReference type="ARBA" id="ARBA00013188"/>
    </source>
</evidence>
<evidence type="ECO:0000256" key="2">
    <source>
        <dbReference type="ARBA" id="ARBA00001936"/>
    </source>
</evidence>
<feature type="binding site" evidence="10 13">
    <location>
        <position position="177"/>
    </location>
    <ligand>
        <name>a divalent metal cation</name>
        <dbReference type="ChEBI" id="CHEBI:60240"/>
    </ligand>
</feature>
<dbReference type="AlphaFoldDB" id="A0AAT9G542"/>
<comment type="catalytic activity">
    <reaction evidence="1 10 11">
        <text>D-ribulose 5-phosphate = D-xylulose 5-phosphate</text>
        <dbReference type="Rhea" id="RHEA:13677"/>
        <dbReference type="ChEBI" id="CHEBI:57737"/>
        <dbReference type="ChEBI" id="CHEBI:58121"/>
        <dbReference type="EC" id="5.1.3.1"/>
    </reaction>
</comment>
<dbReference type="NCBIfam" id="NF004076">
    <property type="entry name" value="PRK05581.1-4"/>
    <property type="match status" value="1"/>
</dbReference>
<dbReference type="FunFam" id="3.20.20.70:FF:000004">
    <property type="entry name" value="Ribulose-phosphate 3-epimerase"/>
    <property type="match status" value="1"/>
</dbReference>
<dbReference type="PANTHER" id="PTHR11749">
    <property type="entry name" value="RIBULOSE-5-PHOSPHATE-3-EPIMERASE"/>
    <property type="match status" value="1"/>
</dbReference>
<comment type="cofactor">
    <cofactor evidence="2">
        <name>Mn(2+)</name>
        <dbReference type="ChEBI" id="CHEBI:29035"/>
    </cofactor>
</comment>
<feature type="binding site" evidence="14">
    <location>
        <position position="179"/>
    </location>
    <ligand>
        <name>substrate</name>
    </ligand>
</feature>
<dbReference type="GO" id="GO:0046872">
    <property type="term" value="F:metal ion binding"/>
    <property type="evidence" value="ECO:0007669"/>
    <property type="project" value="UniProtKB-UniRule"/>
</dbReference>
<keyword evidence="9 10" id="KW-0413">Isomerase</keyword>
<evidence type="ECO:0000256" key="5">
    <source>
        <dbReference type="ARBA" id="ARBA00001954"/>
    </source>
</evidence>
<dbReference type="NCBIfam" id="TIGR01163">
    <property type="entry name" value="rpe"/>
    <property type="match status" value="1"/>
</dbReference>
<feature type="binding site" evidence="10 13">
    <location>
        <position position="36"/>
    </location>
    <ligand>
        <name>a divalent metal cation</name>
        <dbReference type="ChEBI" id="CHEBI:60240"/>
    </ligand>
</feature>
<feature type="binding site" evidence="10">
    <location>
        <begin position="177"/>
        <end position="179"/>
    </location>
    <ligand>
        <name>substrate</name>
    </ligand>
</feature>
<dbReference type="InterPro" id="IPR013785">
    <property type="entry name" value="Aldolase_TIM"/>
</dbReference>
<feature type="binding site" evidence="10 13">
    <location>
        <position position="34"/>
    </location>
    <ligand>
        <name>a divalent metal cation</name>
        <dbReference type="ChEBI" id="CHEBI:60240"/>
    </ligand>
</feature>
<evidence type="ECO:0000256" key="12">
    <source>
        <dbReference type="PIRSR" id="PIRSR001461-1"/>
    </source>
</evidence>
<feature type="binding site" evidence="10 14">
    <location>
        <position position="9"/>
    </location>
    <ligand>
        <name>substrate</name>
    </ligand>
</feature>
<name>A0AAT9G542_9ENTR</name>
<evidence type="ECO:0000256" key="8">
    <source>
        <dbReference type="ARBA" id="ARBA00022723"/>
    </source>
</evidence>
<keyword evidence="13" id="KW-0170">Cobalt</keyword>
<keyword evidence="10 11" id="KW-0119">Carbohydrate metabolism</keyword>